<evidence type="ECO:0000259" key="5">
    <source>
        <dbReference type="PROSITE" id="PS50072"/>
    </source>
</evidence>
<dbReference type="Pfam" id="PF00160">
    <property type="entry name" value="Pro_isomerase"/>
    <property type="match status" value="1"/>
</dbReference>
<evidence type="ECO:0000256" key="1">
    <source>
        <dbReference type="ARBA" id="ARBA00007365"/>
    </source>
</evidence>
<dbReference type="SUPFAM" id="SSF50891">
    <property type="entry name" value="Cyclophilin-like"/>
    <property type="match status" value="1"/>
</dbReference>
<evidence type="ECO:0000313" key="6">
    <source>
        <dbReference type="EMBL" id="MFC4298138.1"/>
    </source>
</evidence>
<evidence type="ECO:0000256" key="3">
    <source>
        <dbReference type="ARBA" id="ARBA00023235"/>
    </source>
</evidence>
<dbReference type="PANTHER" id="PTHR43246">
    <property type="entry name" value="PEPTIDYL-PROLYL CIS-TRANS ISOMERASE CYP38, CHLOROPLASTIC"/>
    <property type="match status" value="1"/>
</dbReference>
<reference evidence="7" key="1">
    <citation type="journal article" date="2019" name="Int. J. Syst. Evol. Microbiol.">
        <title>The Global Catalogue of Microorganisms (GCM) 10K type strain sequencing project: providing services to taxonomists for standard genome sequencing and annotation.</title>
        <authorList>
            <consortium name="The Broad Institute Genomics Platform"/>
            <consortium name="The Broad Institute Genome Sequencing Center for Infectious Disease"/>
            <person name="Wu L."/>
            <person name="Ma J."/>
        </authorList>
    </citation>
    <scope>NUCLEOTIDE SEQUENCE [LARGE SCALE GENOMIC DNA]</scope>
    <source>
        <strain evidence="7">CGMCC 1.19029</strain>
    </source>
</reference>
<dbReference type="InterPro" id="IPR020892">
    <property type="entry name" value="Cyclophilin-type_PPIase_CS"/>
</dbReference>
<dbReference type="InterPro" id="IPR029000">
    <property type="entry name" value="Cyclophilin-like_dom_sf"/>
</dbReference>
<keyword evidence="4" id="KW-0732">Signal</keyword>
<organism evidence="6 7">
    <name type="scientific">Castellaniella hirudinis</name>
    <dbReference type="NCBI Taxonomy" id="1144617"/>
    <lineage>
        <taxon>Bacteria</taxon>
        <taxon>Pseudomonadati</taxon>
        <taxon>Pseudomonadota</taxon>
        <taxon>Betaproteobacteria</taxon>
        <taxon>Burkholderiales</taxon>
        <taxon>Alcaligenaceae</taxon>
        <taxon>Castellaniella</taxon>
    </lineage>
</organism>
<dbReference type="EC" id="5.2.1.8" evidence="4"/>
<feature type="signal peptide" evidence="4">
    <location>
        <begin position="1"/>
        <end position="32"/>
    </location>
</feature>
<dbReference type="InterPro" id="IPR002130">
    <property type="entry name" value="Cyclophilin-type_PPIase_dom"/>
</dbReference>
<feature type="domain" description="PPIase cyclophilin-type" evidence="5">
    <location>
        <begin position="55"/>
        <end position="212"/>
    </location>
</feature>
<keyword evidence="2 4" id="KW-0697">Rotamase</keyword>
<protein>
    <recommendedName>
        <fullName evidence="4">Peptidyl-prolyl cis-trans isomerase</fullName>
        <shortName evidence="4">PPIase</shortName>
        <ecNumber evidence="4">5.2.1.8</ecNumber>
    </recommendedName>
</protein>
<comment type="catalytic activity">
    <reaction evidence="4">
        <text>[protein]-peptidylproline (omega=180) = [protein]-peptidylproline (omega=0)</text>
        <dbReference type="Rhea" id="RHEA:16237"/>
        <dbReference type="Rhea" id="RHEA-COMP:10747"/>
        <dbReference type="Rhea" id="RHEA-COMP:10748"/>
        <dbReference type="ChEBI" id="CHEBI:83833"/>
        <dbReference type="ChEBI" id="CHEBI:83834"/>
        <dbReference type="EC" id="5.2.1.8"/>
    </reaction>
</comment>
<dbReference type="Gene3D" id="2.40.100.10">
    <property type="entry name" value="Cyclophilin-like"/>
    <property type="match status" value="1"/>
</dbReference>
<evidence type="ECO:0000256" key="4">
    <source>
        <dbReference type="RuleBase" id="RU363019"/>
    </source>
</evidence>
<dbReference type="CDD" id="cd01920">
    <property type="entry name" value="cyclophilin_EcCYP_like"/>
    <property type="match status" value="1"/>
</dbReference>
<evidence type="ECO:0000313" key="7">
    <source>
        <dbReference type="Proteomes" id="UP001595756"/>
    </source>
</evidence>
<gene>
    <name evidence="6" type="ORF">ACFO0J_08815</name>
</gene>
<dbReference type="PRINTS" id="PR00153">
    <property type="entry name" value="CSAPPISMRASE"/>
</dbReference>
<keyword evidence="3 4" id="KW-0413">Isomerase</keyword>
<dbReference type="PROSITE" id="PS00170">
    <property type="entry name" value="CSA_PPIASE_1"/>
    <property type="match status" value="1"/>
</dbReference>
<dbReference type="Proteomes" id="UP001595756">
    <property type="component" value="Unassembled WGS sequence"/>
</dbReference>
<dbReference type="PROSITE" id="PS50072">
    <property type="entry name" value="CSA_PPIASE_2"/>
    <property type="match status" value="1"/>
</dbReference>
<keyword evidence="7" id="KW-1185">Reference proteome</keyword>
<accession>A0ABV8RY07</accession>
<evidence type="ECO:0000256" key="2">
    <source>
        <dbReference type="ARBA" id="ARBA00023110"/>
    </source>
</evidence>
<dbReference type="InterPro" id="IPR044665">
    <property type="entry name" value="E_coli_cyclophilin_A-like"/>
</dbReference>
<feature type="chain" id="PRO_5045010176" description="Peptidyl-prolyl cis-trans isomerase" evidence="4">
    <location>
        <begin position="33"/>
        <end position="214"/>
    </location>
</feature>
<dbReference type="EMBL" id="JBHSDY010000005">
    <property type="protein sequence ID" value="MFC4298138.1"/>
    <property type="molecule type" value="Genomic_DNA"/>
</dbReference>
<comment type="similarity">
    <text evidence="1 4">Belongs to the cyclophilin-type PPIase family.</text>
</comment>
<dbReference type="RefSeq" id="WP_376812699.1">
    <property type="nucleotide sequence ID" value="NZ_JBHSDY010000005.1"/>
</dbReference>
<comment type="function">
    <text evidence="4">PPIases accelerate the folding of proteins. It catalyzes the cis-trans isomerization of proline imidic peptide bonds in oligopeptides.</text>
</comment>
<sequence>MSHSSFLSRILPWTRACSLGCVLVLAGGAAVAAQTDSNPSPQSTAMSTHPHVKLHTNKGDLLIELDAEKAPKTVENFLSYVKEGFYDGTVFHRVINNFMIQGGGFEPGMKQKQTHAPIENEANNGLKNDRYTLAMARTADPHSATAQFFINVADNDFLNFSAPTSNGWGYAVFGRVIEGTEVVDEIKKVKTGSKGFHQDVPAEDVIIESATLVE</sequence>
<dbReference type="GO" id="GO:0003755">
    <property type="term" value="F:peptidyl-prolyl cis-trans isomerase activity"/>
    <property type="evidence" value="ECO:0007669"/>
    <property type="project" value="UniProtKB-EC"/>
</dbReference>
<name>A0ABV8RY07_9BURK</name>
<proteinExistence type="inferred from homology"/>
<comment type="caution">
    <text evidence="6">The sequence shown here is derived from an EMBL/GenBank/DDBJ whole genome shotgun (WGS) entry which is preliminary data.</text>
</comment>